<dbReference type="GO" id="GO:0043565">
    <property type="term" value="F:sequence-specific DNA binding"/>
    <property type="evidence" value="ECO:0007669"/>
    <property type="project" value="TreeGrafter"/>
</dbReference>
<evidence type="ECO:0000313" key="6">
    <source>
        <dbReference type="EMBL" id="MBO1324490.1"/>
    </source>
</evidence>
<dbReference type="InterPro" id="IPR036388">
    <property type="entry name" value="WH-like_DNA-bd_sf"/>
</dbReference>
<dbReference type="Pfam" id="PF00126">
    <property type="entry name" value="HTH_1"/>
    <property type="match status" value="1"/>
</dbReference>
<dbReference type="Proteomes" id="UP000664073">
    <property type="component" value="Unassembled WGS sequence"/>
</dbReference>
<dbReference type="Gene3D" id="1.10.10.10">
    <property type="entry name" value="Winged helix-like DNA-binding domain superfamily/Winged helix DNA-binding domain"/>
    <property type="match status" value="1"/>
</dbReference>
<dbReference type="SUPFAM" id="SSF46785">
    <property type="entry name" value="Winged helix' DNA-binding domain"/>
    <property type="match status" value="1"/>
</dbReference>
<comment type="similarity">
    <text evidence="1">Belongs to the LysR transcriptional regulatory family.</text>
</comment>
<evidence type="ECO:0000259" key="5">
    <source>
        <dbReference type="PROSITE" id="PS50931"/>
    </source>
</evidence>
<dbReference type="SUPFAM" id="SSF53850">
    <property type="entry name" value="Periplasmic binding protein-like II"/>
    <property type="match status" value="1"/>
</dbReference>
<keyword evidence="7" id="KW-1185">Reference proteome</keyword>
<proteinExistence type="inferred from homology"/>
<dbReference type="InterPro" id="IPR000847">
    <property type="entry name" value="LysR_HTH_N"/>
</dbReference>
<evidence type="ECO:0000256" key="1">
    <source>
        <dbReference type="ARBA" id="ARBA00009437"/>
    </source>
</evidence>
<reference evidence="6" key="1">
    <citation type="submission" date="2021-03" db="EMBL/GenBank/DDBJ databases">
        <title>The complete genome sequence of Acetobacter sp. TBRC 12339.</title>
        <authorList>
            <person name="Charoenyingcharoen P."/>
            <person name="Yukphan P."/>
        </authorList>
    </citation>
    <scope>NUCLEOTIDE SEQUENCE</scope>
    <source>
        <strain evidence="6">TBRC 12339</strain>
    </source>
</reference>
<accession>A0A939KME6</accession>
<dbReference type="Pfam" id="PF03466">
    <property type="entry name" value="LysR_substrate"/>
    <property type="match status" value="1"/>
</dbReference>
<evidence type="ECO:0000313" key="7">
    <source>
        <dbReference type="Proteomes" id="UP000664073"/>
    </source>
</evidence>
<evidence type="ECO:0000256" key="4">
    <source>
        <dbReference type="ARBA" id="ARBA00023163"/>
    </source>
</evidence>
<organism evidence="6 7">
    <name type="scientific">Acetobacter garciniae</name>
    <dbReference type="NCBI Taxonomy" id="2817435"/>
    <lineage>
        <taxon>Bacteria</taxon>
        <taxon>Pseudomonadati</taxon>
        <taxon>Pseudomonadota</taxon>
        <taxon>Alphaproteobacteria</taxon>
        <taxon>Acetobacterales</taxon>
        <taxon>Acetobacteraceae</taxon>
        <taxon>Acetobacter</taxon>
    </lineage>
</organism>
<feature type="domain" description="HTH lysR-type" evidence="5">
    <location>
        <begin position="6"/>
        <end position="63"/>
    </location>
</feature>
<evidence type="ECO:0000256" key="2">
    <source>
        <dbReference type="ARBA" id="ARBA00023015"/>
    </source>
</evidence>
<dbReference type="PROSITE" id="PS50931">
    <property type="entry name" value="HTH_LYSR"/>
    <property type="match status" value="1"/>
</dbReference>
<dbReference type="InterPro" id="IPR005119">
    <property type="entry name" value="LysR_subst-bd"/>
</dbReference>
<name>A0A939KME6_9PROT</name>
<dbReference type="InterPro" id="IPR036390">
    <property type="entry name" value="WH_DNA-bd_sf"/>
</dbReference>
<dbReference type="PANTHER" id="PTHR30537">
    <property type="entry name" value="HTH-TYPE TRANSCRIPTIONAL REGULATOR"/>
    <property type="match status" value="1"/>
</dbReference>
<dbReference type="InterPro" id="IPR058163">
    <property type="entry name" value="LysR-type_TF_proteobact-type"/>
</dbReference>
<dbReference type="RefSeq" id="WP_207845188.1">
    <property type="nucleotide sequence ID" value="NZ_JAFVMH010000002.1"/>
</dbReference>
<keyword evidence="3" id="KW-0238">DNA-binding</keyword>
<evidence type="ECO:0000256" key="3">
    <source>
        <dbReference type="ARBA" id="ARBA00023125"/>
    </source>
</evidence>
<comment type="caution">
    <text evidence="6">The sequence shown here is derived from an EMBL/GenBank/DDBJ whole genome shotgun (WGS) entry which is preliminary data.</text>
</comment>
<dbReference type="PANTHER" id="PTHR30537:SF26">
    <property type="entry name" value="GLYCINE CLEAVAGE SYSTEM TRANSCRIPTIONAL ACTIVATOR"/>
    <property type="match status" value="1"/>
</dbReference>
<dbReference type="GO" id="GO:0006351">
    <property type="term" value="P:DNA-templated transcription"/>
    <property type="evidence" value="ECO:0007669"/>
    <property type="project" value="TreeGrafter"/>
</dbReference>
<dbReference type="GO" id="GO:0003700">
    <property type="term" value="F:DNA-binding transcription factor activity"/>
    <property type="evidence" value="ECO:0007669"/>
    <property type="project" value="InterPro"/>
</dbReference>
<gene>
    <name evidence="6" type="ORF">J2D77_04880</name>
</gene>
<keyword evidence="2" id="KW-0805">Transcription regulation</keyword>
<keyword evidence="4" id="KW-0804">Transcription</keyword>
<sequence length="301" mass="33008">MTERPLDLGWVRVFEAVGRLGSLTAAARELGLSQPAVSYTIRSLEAQLETPLLTRGHRGSVLSPAGRLLHRAAGVCVSEIDSGARVIRRMGRQSAIRLFTDYGFASCWMMPRVAQFRQLHPDTEVHIIASTTIDPHDDEIEDVGVLFGARADVPKGAEQLFEEKVVPVASPRFVQRHELDKNPEKIGHMPLLHLDTAPNPPWFTWADWFAATGTTRTPSPRDITLNTYNLVIQAAIASHGIALGWTGLVDDSLADGTLVALGAPLCRPDSGYWLLTAPHISEPARDLVNWIMASVRKTSQS</sequence>
<protein>
    <submittedName>
        <fullName evidence="6">LysR family transcriptional regulator</fullName>
    </submittedName>
</protein>
<dbReference type="PRINTS" id="PR00039">
    <property type="entry name" value="HTHLYSR"/>
</dbReference>
<dbReference type="Gene3D" id="3.40.190.10">
    <property type="entry name" value="Periplasmic binding protein-like II"/>
    <property type="match status" value="2"/>
</dbReference>
<dbReference type="EMBL" id="JAFVMH010000002">
    <property type="protein sequence ID" value="MBO1324490.1"/>
    <property type="molecule type" value="Genomic_DNA"/>
</dbReference>
<dbReference type="AlphaFoldDB" id="A0A939KME6"/>